<protein>
    <submittedName>
        <fullName evidence="1">Uncharacterized protein</fullName>
    </submittedName>
</protein>
<evidence type="ECO:0000313" key="2">
    <source>
        <dbReference type="Proteomes" id="UP000282460"/>
    </source>
</evidence>
<sequence>MSSRAKGPRIAAIVALLAVAAYVAVTLIIVLPSSPMRPAVVSAASPYFSQKWNVFAPNIMKTNSELVIQAQWRDDGQLVKSDWVSITAIEQNSVAGSAMPSRIQKSSWNAVNAYNKRYVALTEAQRNVVRDTFIERHDGGYRAKQAEPLVSQLTEMGQNRAAVVQFLRYDYMLKESATTFATAHFDKPIERVRWKLQRERPNDFEHRFDDEAQFDPYVVVFGWRHADDLIDPETIAVYDDVLARYGDSR</sequence>
<organism evidence="1 2">
    <name type="scientific">Mycetocola zhadangensis</name>
    <dbReference type="NCBI Taxonomy" id="1164595"/>
    <lineage>
        <taxon>Bacteria</taxon>
        <taxon>Bacillati</taxon>
        <taxon>Actinomycetota</taxon>
        <taxon>Actinomycetes</taxon>
        <taxon>Micrococcales</taxon>
        <taxon>Microbacteriaceae</taxon>
        <taxon>Mycetocola</taxon>
    </lineage>
</organism>
<name>A0A3L7J0Z0_9MICO</name>
<dbReference type="Proteomes" id="UP000282460">
    <property type="component" value="Unassembled WGS sequence"/>
</dbReference>
<reference evidence="1 2" key="1">
    <citation type="submission" date="2018-10" db="EMBL/GenBank/DDBJ databases">
        <authorList>
            <person name="Li J."/>
        </authorList>
    </citation>
    <scope>NUCLEOTIDE SEQUENCE [LARGE SCALE GENOMIC DNA]</scope>
    <source>
        <strain evidence="1 2">ZD1-4</strain>
    </source>
</reference>
<comment type="caution">
    <text evidence="1">The sequence shown here is derived from an EMBL/GenBank/DDBJ whole genome shotgun (WGS) entry which is preliminary data.</text>
</comment>
<proteinExistence type="predicted"/>
<keyword evidence="2" id="KW-1185">Reference proteome</keyword>
<dbReference type="AlphaFoldDB" id="A0A3L7J0Z0"/>
<evidence type="ECO:0000313" key="1">
    <source>
        <dbReference type="EMBL" id="RLQ84127.1"/>
    </source>
</evidence>
<dbReference type="InterPro" id="IPR043857">
    <property type="entry name" value="DUF5819"/>
</dbReference>
<dbReference type="EMBL" id="RCWJ01000002">
    <property type="protein sequence ID" value="RLQ84127.1"/>
    <property type="molecule type" value="Genomic_DNA"/>
</dbReference>
<gene>
    <name evidence="1" type="ORF">D9V28_07795</name>
</gene>
<accession>A0A3L7J0Z0</accession>
<dbReference type="OrthoDB" id="9342777at2"/>
<dbReference type="Pfam" id="PF19136">
    <property type="entry name" value="DUF5819"/>
    <property type="match status" value="1"/>
</dbReference>
<dbReference type="RefSeq" id="WP_121659173.1">
    <property type="nucleotide sequence ID" value="NZ_BMEK01000002.1"/>
</dbReference>